<organism evidence="2 3">
    <name type="scientific">Albidovulum salinarum</name>
    <dbReference type="NCBI Taxonomy" id="2984153"/>
    <lineage>
        <taxon>Bacteria</taxon>
        <taxon>Pseudomonadati</taxon>
        <taxon>Pseudomonadota</taxon>
        <taxon>Alphaproteobacteria</taxon>
        <taxon>Rhodobacterales</taxon>
        <taxon>Paracoccaceae</taxon>
        <taxon>Albidovulum</taxon>
    </lineage>
</organism>
<evidence type="ECO:0000313" key="2">
    <source>
        <dbReference type="EMBL" id="MCU9847778.1"/>
    </source>
</evidence>
<feature type="domain" description="Heme NO-binding" evidence="1">
    <location>
        <begin position="2"/>
        <end position="153"/>
    </location>
</feature>
<proteinExistence type="predicted"/>
<sequence>MHGLVNRSIQCFLRDTYGLALWAAVAADAGLEAQGFEAMMSYDDALTDAVIDAAARRLVKPREALLEDLGIYLAGREPLRRLLRFGGVDYADFLLSLDELPDRVRLAVPEVDMPDLSMIATGPGRYTLLCRGGHPGYAAVFAGVLRAMADDFGALALIEAGAAQGLTDTVTIELLEAQFASGRHFDLARPGRG</sequence>
<dbReference type="EMBL" id="JAOVQO010000005">
    <property type="protein sequence ID" value="MCU9847778.1"/>
    <property type="molecule type" value="Genomic_DNA"/>
</dbReference>
<dbReference type="InterPro" id="IPR038158">
    <property type="entry name" value="H-NOX_domain_sf"/>
</dbReference>
<reference evidence="2 3" key="1">
    <citation type="submission" date="2022-10" db="EMBL/GenBank/DDBJ databases">
        <title>Defluviimonas sp. nov., isolated from ocean surface sediments.</title>
        <authorList>
            <person name="He W."/>
            <person name="Wang L."/>
            <person name="Zhang D.-F."/>
        </authorList>
    </citation>
    <scope>NUCLEOTIDE SEQUENCE [LARGE SCALE GENOMIC DNA]</scope>
    <source>
        <strain evidence="2 3">WL0024</strain>
    </source>
</reference>
<evidence type="ECO:0000313" key="3">
    <source>
        <dbReference type="Proteomes" id="UP001209535"/>
    </source>
</evidence>
<name>A0ABT2X1H4_9RHOB</name>
<dbReference type="SUPFAM" id="SSF111126">
    <property type="entry name" value="Ligand-binding domain in the NO signalling and Golgi transport"/>
    <property type="match status" value="1"/>
</dbReference>
<dbReference type="Gene3D" id="3.90.1520.10">
    <property type="entry name" value="H-NOX domain"/>
    <property type="match status" value="1"/>
</dbReference>
<comment type="caution">
    <text evidence="2">The sequence shown here is derived from an EMBL/GenBank/DDBJ whole genome shotgun (WGS) entry which is preliminary data.</text>
</comment>
<dbReference type="Pfam" id="PF07700">
    <property type="entry name" value="HNOB"/>
    <property type="match status" value="1"/>
</dbReference>
<gene>
    <name evidence="2" type="ORF">OEZ60_07130</name>
</gene>
<accession>A0ABT2X1H4</accession>
<dbReference type="RefSeq" id="WP_263334574.1">
    <property type="nucleotide sequence ID" value="NZ_JAOVQO010000005.1"/>
</dbReference>
<dbReference type="PANTHER" id="PTHR45655:SF13">
    <property type="entry name" value="SOLUBLE GUANYLATE CYCLASE GCY-32-RELATED"/>
    <property type="match status" value="1"/>
</dbReference>
<evidence type="ECO:0000259" key="1">
    <source>
        <dbReference type="Pfam" id="PF07700"/>
    </source>
</evidence>
<dbReference type="PANTHER" id="PTHR45655">
    <property type="entry name" value="GUANYLATE CYCLASE SOLUBLE SUBUNIT BETA-2"/>
    <property type="match status" value="1"/>
</dbReference>
<protein>
    <submittedName>
        <fullName evidence="2">Heme NO-binding domain-containing protein</fullName>
    </submittedName>
</protein>
<dbReference type="InterPro" id="IPR011644">
    <property type="entry name" value="Heme_NO-bd"/>
</dbReference>
<dbReference type="Proteomes" id="UP001209535">
    <property type="component" value="Unassembled WGS sequence"/>
</dbReference>
<keyword evidence="3" id="KW-1185">Reference proteome</keyword>
<dbReference type="InterPro" id="IPR024096">
    <property type="entry name" value="NO_sig/Golgi_transp_ligand-bd"/>
</dbReference>